<dbReference type="InterPro" id="IPR050857">
    <property type="entry name" value="D-2-hydroxyacid_DH"/>
</dbReference>
<dbReference type="RefSeq" id="WP_005827161.1">
    <property type="nucleotide sequence ID" value="NZ_BJOD01000001.1"/>
</dbReference>
<dbReference type="OrthoDB" id="9805416at2"/>
<dbReference type="InterPro" id="IPR006139">
    <property type="entry name" value="D-isomer_2_OHA_DH_cat_dom"/>
</dbReference>
<reference evidence="7 10" key="2">
    <citation type="submission" date="2019-06" db="EMBL/GenBank/DDBJ databases">
        <title>Whole genome shotgun sequence of Brevibacillus agri NBRC 15538.</title>
        <authorList>
            <person name="Hosoyama A."/>
            <person name="Uohara A."/>
            <person name="Ohji S."/>
            <person name="Ichikawa N."/>
        </authorList>
    </citation>
    <scope>NUCLEOTIDE SEQUENCE [LARGE SCALE GENOMIC DNA]</scope>
    <source>
        <strain evidence="7 10">NBRC 15538</strain>
    </source>
</reference>
<comment type="similarity">
    <text evidence="1 4">Belongs to the D-isomer specific 2-hydroxyacid dehydrogenase family.</text>
</comment>
<dbReference type="EMBL" id="BJOD01000001">
    <property type="protein sequence ID" value="GED24166.1"/>
    <property type="molecule type" value="Genomic_DNA"/>
</dbReference>
<evidence type="ECO:0000313" key="10">
    <source>
        <dbReference type="Proteomes" id="UP000317180"/>
    </source>
</evidence>
<dbReference type="Pfam" id="PF02826">
    <property type="entry name" value="2-Hacid_dh_C"/>
    <property type="match status" value="1"/>
</dbReference>
<accession>A0A3M8AQ57</accession>
<gene>
    <name evidence="7" type="ORF">BAG01nite_02680</name>
    <name evidence="8" type="ORF">EB820_16490</name>
</gene>
<name>A0A3M8AQ57_9BACL</name>
<proteinExistence type="inferred from homology"/>
<evidence type="ECO:0000259" key="6">
    <source>
        <dbReference type="Pfam" id="PF02826"/>
    </source>
</evidence>
<dbReference type="GO" id="GO:0016616">
    <property type="term" value="F:oxidoreductase activity, acting on the CH-OH group of donors, NAD or NADP as acceptor"/>
    <property type="evidence" value="ECO:0007669"/>
    <property type="project" value="InterPro"/>
</dbReference>
<evidence type="ECO:0000256" key="2">
    <source>
        <dbReference type="ARBA" id="ARBA00023002"/>
    </source>
</evidence>
<comment type="caution">
    <text evidence="8">The sequence shown here is derived from an EMBL/GenBank/DDBJ whole genome shotgun (WGS) entry which is preliminary data.</text>
</comment>
<keyword evidence="2 4" id="KW-0560">Oxidoreductase</keyword>
<dbReference type="Gene3D" id="3.40.50.720">
    <property type="entry name" value="NAD(P)-binding Rossmann-like Domain"/>
    <property type="match status" value="2"/>
</dbReference>
<dbReference type="CDD" id="cd12171">
    <property type="entry name" value="2-Hacid_dh_10"/>
    <property type="match status" value="1"/>
</dbReference>
<dbReference type="InterPro" id="IPR006140">
    <property type="entry name" value="D-isomer_DH_NAD-bd"/>
</dbReference>
<dbReference type="PANTHER" id="PTHR42789:SF1">
    <property type="entry name" value="D-ISOMER SPECIFIC 2-HYDROXYACID DEHYDROGENASE FAMILY PROTEIN (AFU_ORTHOLOGUE AFUA_6G10090)"/>
    <property type="match status" value="1"/>
</dbReference>
<dbReference type="EMBL" id="RHHN01000048">
    <property type="protein sequence ID" value="RNB53189.1"/>
    <property type="molecule type" value="Genomic_DNA"/>
</dbReference>
<dbReference type="GeneID" id="82812118"/>
<dbReference type="PANTHER" id="PTHR42789">
    <property type="entry name" value="D-ISOMER SPECIFIC 2-HYDROXYACID DEHYDROGENASE FAMILY PROTEIN (AFU_ORTHOLOGUE AFUA_6G10090)"/>
    <property type="match status" value="1"/>
</dbReference>
<keyword evidence="3" id="KW-0520">NAD</keyword>
<dbReference type="Pfam" id="PF00389">
    <property type="entry name" value="2-Hacid_dh"/>
    <property type="match status" value="1"/>
</dbReference>
<keyword evidence="10" id="KW-1185">Reference proteome</keyword>
<protein>
    <submittedName>
        <fullName evidence="8">Oxidoreductase</fullName>
    </submittedName>
</protein>
<dbReference type="SUPFAM" id="SSF52283">
    <property type="entry name" value="Formate/glycerate dehydrogenase catalytic domain-like"/>
    <property type="match status" value="1"/>
</dbReference>
<dbReference type="InterPro" id="IPR036291">
    <property type="entry name" value="NAD(P)-bd_dom_sf"/>
</dbReference>
<dbReference type="FunFam" id="3.40.50.720:FF:000203">
    <property type="entry name" value="D-3-phosphoglycerate dehydrogenase (SerA)"/>
    <property type="match status" value="1"/>
</dbReference>
<feature type="domain" description="D-isomer specific 2-hydroxyacid dehydrogenase NAD-binding" evidence="6">
    <location>
        <begin position="133"/>
        <end position="308"/>
    </location>
</feature>
<reference evidence="8 9" key="1">
    <citation type="submission" date="2018-10" db="EMBL/GenBank/DDBJ databases">
        <title>Phylogenomics of Brevibacillus.</title>
        <authorList>
            <person name="Dunlap C."/>
        </authorList>
    </citation>
    <scope>NUCLEOTIDE SEQUENCE [LARGE SCALE GENOMIC DNA]</scope>
    <source>
        <strain evidence="8 9">NRRL NRS 1219</strain>
    </source>
</reference>
<evidence type="ECO:0000313" key="9">
    <source>
        <dbReference type="Proteomes" id="UP000276178"/>
    </source>
</evidence>
<evidence type="ECO:0000256" key="4">
    <source>
        <dbReference type="RuleBase" id="RU003719"/>
    </source>
</evidence>
<organism evidence="8 9">
    <name type="scientific">Brevibacillus agri</name>
    <dbReference type="NCBI Taxonomy" id="51101"/>
    <lineage>
        <taxon>Bacteria</taxon>
        <taxon>Bacillati</taxon>
        <taxon>Bacillota</taxon>
        <taxon>Bacilli</taxon>
        <taxon>Bacillales</taxon>
        <taxon>Paenibacillaceae</taxon>
        <taxon>Brevibacillus</taxon>
    </lineage>
</organism>
<evidence type="ECO:0000256" key="1">
    <source>
        <dbReference type="ARBA" id="ARBA00005854"/>
    </source>
</evidence>
<dbReference type="Proteomes" id="UP000317180">
    <property type="component" value="Unassembled WGS sequence"/>
</dbReference>
<sequence>MKVLAIADRFIPAREMAEGLGELEKLGWDVEVREWQHASLEELQKDNLAVELHGPEAVTMPDDVFAGIEQYEVLIVQFAPVSAKIIAAASKLAVIGILRGGTENVAIAAANERGISVLNTPGRNARAVAEFTLGLILAEVRNIARAHAALKQAEWRKSFPNSDAIPELYGKTVGLIGYGNVGQLIAGFLTAMGCHILVYDEYIAQVPEPCQKVELNELLQRADVVSLHLRLTEKTHHFIGAPELALMKPNAVLINTARSGLIDEKALVSFLQAGRIAGAALDVFDNEPLAADDPLLQLDNVTITPHMAGSTRDAFTNSPKQMAGYLAAIVRGEEKLPIVNRLQPRLP</sequence>
<evidence type="ECO:0000313" key="7">
    <source>
        <dbReference type="EMBL" id="GED24166.1"/>
    </source>
</evidence>
<dbReference type="GO" id="GO:0051287">
    <property type="term" value="F:NAD binding"/>
    <property type="evidence" value="ECO:0007669"/>
    <property type="project" value="InterPro"/>
</dbReference>
<dbReference type="SUPFAM" id="SSF51735">
    <property type="entry name" value="NAD(P)-binding Rossmann-fold domains"/>
    <property type="match status" value="1"/>
</dbReference>
<feature type="domain" description="D-isomer specific 2-hydroxyacid dehydrogenase catalytic" evidence="5">
    <location>
        <begin position="38"/>
        <end position="340"/>
    </location>
</feature>
<evidence type="ECO:0000313" key="8">
    <source>
        <dbReference type="EMBL" id="RNB53189.1"/>
    </source>
</evidence>
<dbReference type="AlphaFoldDB" id="A0A3M8AQ57"/>
<dbReference type="Proteomes" id="UP000276178">
    <property type="component" value="Unassembled WGS sequence"/>
</dbReference>
<evidence type="ECO:0000256" key="3">
    <source>
        <dbReference type="ARBA" id="ARBA00023027"/>
    </source>
</evidence>
<evidence type="ECO:0000259" key="5">
    <source>
        <dbReference type="Pfam" id="PF00389"/>
    </source>
</evidence>